<protein>
    <recommendedName>
        <fullName evidence="3">Serine/threonine protein phosphatase</fullName>
    </recommendedName>
</protein>
<name>A0ABQ4DYN8_9ACTN</name>
<proteinExistence type="predicted"/>
<reference evidence="1 2" key="1">
    <citation type="submission" date="2021-01" db="EMBL/GenBank/DDBJ databases">
        <title>Whole genome shotgun sequence of Plantactinospora endophytica NBRC 110450.</title>
        <authorList>
            <person name="Komaki H."/>
            <person name="Tamura T."/>
        </authorList>
    </citation>
    <scope>NUCLEOTIDE SEQUENCE [LARGE SCALE GENOMIC DNA]</scope>
    <source>
        <strain evidence="1 2">NBRC 110450</strain>
    </source>
</reference>
<dbReference type="RefSeq" id="WP_239140532.1">
    <property type="nucleotide sequence ID" value="NZ_BONW01000012.1"/>
</dbReference>
<accession>A0ABQ4DYN8</accession>
<dbReference type="EMBL" id="BONW01000012">
    <property type="protein sequence ID" value="GIG87574.1"/>
    <property type="molecule type" value="Genomic_DNA"/>
</dbReference>
<dbReference type="Proteomes" id="UP000646749">
    <property type="component" value="Unassembled WGS sequence"/>
</dbReference>
<keyword evidence="2" id="KW-1185">Reference proteome</keyword>
<sequence>MIALTRHDTENSHGARLAGHGRVATALALLSDQELGRLVAGARHLGAGIGGTSAVLDVDGVPVFVKRVPLTDLERRPENVRSTANLFGLPTYCHYGVGGPGFGAWRELAATIWTTQQVIGGQSAAFPLMYHWRLLPGAPPLADELVDVERVVAYWDGSPAVRVRIEALASASASVLLFLEYIPDTLDNWLDGRLRSGAGAVVAAAEMVERCLRTDIPAMNASGLLHFDAHFGNILTDGRRLYLADLGLATSPRFDLSPAEADFVARNLSHDLCYALTRLVNWLVSNVCGVPTPRTGGPVARNEYVRRCAAGAEVVGVPAEVAAIVSRYAPIAAIVNDFYWDLFGESRTAPYPAEAVARAMAEVPGLAQPAPLTR</sequence>
<evidence type="ECO:0000313" key="1">
    <source>
        <dbReference type="EMBL" id="GIG87574.1"/>
    </source>
</evidence>
<gene>
    <name evidence="1" type="ORF">Pen02_25100</name>
</gene>
<dbReference type="InterPro" id="IPR011009">
    <property type="entry name" value="Kinase-like_dom_sf"/>
</dbReference>
<comment type="caution">
    <text evidence="1">The sequence shown here is derived from an EMBL/GenBank/DDBJ whole genome shotgun (WGS) entry which is preliminary data.</text>
</comment>
<evidence type="ECO:0000313" key="2">
    <source>
        <dbReference type="Proteomes" id="UP000646749"/>
    </source>
</evidence>
<organism evidence="1 2">
    <name type="scientific">Plantactinospora endophytica</name>
    <dbReference type="NCBI Taxonomy" id="673535"/>
    <lineage>
        <taxon>Bacteria</taxon>
        <taxon>Bacillati</taxon>
        <taxon>Actinomycetota</taxon>
        <taxon>Actinomycetes</taxon>
        <taxon>Micromonosporales</taxon>
        <taxon>Micromonosporaceae</taxon>
        <taxon>Plantactinospora</taxon>
    </lineage>
</organism>
<evidence type="ECO:0008006" key="3">
    <source>
        <dbReference type="Google" id="ProtNLM"/>
    </source>
</evidence>
<dbReference type="SUPFAM" id="SSF56112">
    <property type="entry name" value="Protein kinase-like (PK-like)"/>
    <property type="match status" value="1"/>
</dbReference>